<organism evidence="10 11">
    <name type="scientific">Pararhodobacter oceanensis</name>
    <dbReference type="NCBI Taxonomy" id="2172121"/>
    <lineage>
        <taxon>Bacteria</taxon>
        <taxon>Pseudomonadati</taxon>
        <taxon>Pseudomonadota</taxon>
        <taxon>Alphaproteobacteria</taxon>
        <taxon>Rhodobacterales</taxon>
        <taxon>Paracoccaceae</taxon>
        <taxon>Pararhodobacter</taxon>
    </lineage>
</organism>
<keyword evidence="6 9" id="KW-1133">Transmembrane helix</keyword>
<dbReference type="Pfam" id="PF02386">
    <property type="entry name" value="TrkH"/>
    <property type="match status" value="1"/>
</dbReference>
<evidence type="ECO:0000256" key="4">
    <source>
        <dbReference type="ARBA" id="ARBA00022475"/>
    </source>
</evidence>
<comment type="similarity">
    <text evidence="2">Belongs to the TrkH potassium transport family.</text>
</comment>
<feature type="transmembrane region" description="Helical" evidence="9">
    <location>
        <begin position="347"/>
        <end position="369"/>
    </location>
</feature>
<dbReference type="GO" id="GO:0030001">
    <property type="term" value="P:metal ion transport"/>
    <property type="evidence" value="ECO:0007669"/>
    <property type="project" value="UniProtKB-ARBA"/>
</dbReference>
<protein>
    <submittedName>
        <fullName evidence="10">Potassium transporter TrkH</fullName>
    </submittedName>
</protein>
<proteinExistence type="inferred from homology"/>
<keyword evidence="3" id="KW-0813">Transport</keyword>
<dbReference type="GO" id="GO:0008324">
    <property type="term" value="F:monoatomic cation transmembrane transporter activity"/>
    <property type="evidence" value="ECO:0007669"/>
    <property type="project" value="InterPro"/>
</dbReference>
<reference evidence="10 11" key="1">
    <citation type="submission" date="2018-04" db="EMBL/GenBank/DDBJ databases">
        <title>Pararhodobacter oceanense sp. nov., isolated from marine intertidal sediment.</title>
        <authorList>
            <person name="Wang X.-L."/>
            <person name="Du Z.-J."/>
        </authorList>
    </citation>
    <scope>NUCLEOTIDE SEQUENCE [LARGE SCALE GENOMIC DNA]</scope>
    <source>
        <strain evidence="10 11">AM505</strain>
    </source>
</reference>
<keyword evidence="4" id="KW-1003">Cell membrane</keyword>
<evidence type="ECO:0000256" key="6">
    <source>
        <dbReference type="ARBA" id="ARBA00022989"/>
    </source>
</evidence>
<evidence type="ECO:0000256" key="3">
    <source>
        <dbReference type="ARBA" id="ARBA00022448"/>
    </source>
</evidence>
<dbReference type="Proteomes" id="UP000245911">
    <property type="component" value="Unassembled WGS sequence"/>
</dbReference>
<keyword evidence="5 9" id="KW-0812">Transmembrane</keyword>
<dbReference type="RefSeq" id="WP_116558587.1">
    <property type="nucleotide sequence ID" value="NZ_QDKM01000004.1"/>
</dbReference>
<feature type="transmembrane region" description="Helical" evidence="9">
    <location>
        <begin position="39"/>
        <end position="59"/>
    </location>
</feature>
<dbReference type="GO" id="GO:0005886">
    <property type="term" value="C:plasma membrane"/>
    <property type="evidence" value="ECO:0007669"/>
    <property type="project" value="UniProtKB-SubCell"/>
</dbReference>
<accession>A0A2T8HTL0</accession>
<gene>
    <name evidence="10" type="ORF">DDE20_11250</name>
</gene>
<feature type="transmembrane region" description="Helical" evidence="9">
    <location>
        <begin position="134"/>
        <end position="154"/>
    </location>
</feature>
<evidence type="ECO:0000256" key="9">
    <source>
        <dbReference type="SAM" id="Phobius"/>
    </source>
</evidence>
<feature type="transmembrane region" description="Helical" evidence="9">
    <location>
        <begin position="233"/>
        <end position="253"/>
    </location>
</feature>
<name>A0A2T8HTL0_9RHOB</name>
<keyword evidence="8 9" id="KW-0472">Membrane</keyword>
<keyword evidence="7" id="KW-0406">Ion transport</keyword>
<dbReference type="OrthoDB" id="7818483at2"/>
<evidence type="ECO:0000313" key="11">
    <source>
        <dbReference type="Proteomes" id="UP000245911"/>
    </source>
</evidence>
<comment type="caution">
    <text evidence="10">The sequence shown here is derived from an EMBL/GenBank/DDBJ whole genome shotgun (WGS) entry which is preliminary data.</text>
</comment>
<evidence type="ECO:0000256" key="8">
    <source>
        <dbReference type="ARBA" id="ARBA00023136"/>
    </source>
</evidence>
<dbReference type="InterPro" id="IPR003445">
    <property type="entry name" value="Cat_transpt"/>
</dbReference>
<feature type="transmembrane region" description="Helical" evidence="9">
    <location>
        <begin position="409"/>
        <end position="429"/>
    </location>
</feature>
<evidence type="ECO:0000256" key="7">
    <source>
        <dbReference type="ARBA" id="ARBA00023065"/>
    </source>
</evidence>
<sequence>MQPRLPRVPLLVVLIGATGALMLVPSIKAFLDQQAYVGRVFLYSASLCMLLAAFLGIALNGQTRLGRSSGLFPLLTLIYLVIPAAMALPLAEALPQLRFVDAWFEMISSFTTTGASLIELPRRIPPALHLWRGMAGWLGGLFILAAATALLAPLQLGGFELIRREHGTAESAGWASAAPGGRLRAHAATIFPVYFGLTVALWVLLTFTGVPGFDALMQAMAVLSTSGILPRESLGGVGLAAEFLLFAFMVIALSRRFLPGRGGRPRPVLQDPELLTAGLIIGLVSLFVLARHWAGAFEVREGENLPAMGRAAWGAAFTSLSFLTTTGLVSQDWIASRVWSGLTPPGLVLMGLTLLGGGVATTAGGIKLLRVYALMRLGKAESERMIYPSMVPGANEYDRFLVTVGARSAWLFAMVFALTAIVVVALLLLSGMSLETSLIFAVSSLSNTGPLVSVAGQAPLYWTLVSDPARAILALSMVLGRLEILVFLALFLGRQ</sequence>
<dbReference type="PANTHER" id="PTHR32024:SF2">
    <property type="entry name" value="TRK SYSTEM POTASSIUM UPTAKE PROTEIN TRKG-RELATED"/>
    <property type="match status" value="1"/>
</dbReference>
<dbReference type="PANTHER" id="PTHR32024">
    <property type="entry name" value="TRK SYSTEM POTASSIUM UPTAKE PROTEIN TRKG-RELATED"/>
    <property type="match status" value="1"/>
</dbReference>
<feature type="transmembrane region" description="Helical" evidence="9">
    <location>
        <begin position="472"/>
        <end position="492"/>
    </location>
</feature>
<evidence type="ECO:0000313" key="10">
    <source>
        <dbReference type="EMBL" id="PVH28748.1"/>
    </source>
</evidence>
<dbReference type="EMBL" id="QDKM01000004">
    <property type="protein sequence ID" value="PVH28748.1"/>
    <property type="molecule type" value="Genomic_DNA"/>
</dbReference>
<comment type="subcellular location">
    <subcellularLocation>
        <location evidence="1">Cell membrane</location>
        <topology evidence="1">Multi-pass membrane protein</topology>
    </subcellularLocation>
</comment>
<keyword evidence="11" id="KW-1185">Reference proteome</keyword>
<feature type="transmembrane region" description="Helical" evidence="9">
    <location>
        <begin position="191"/>
        <end position="213"/>
    </location>
</feature>
<feature type="transmembrane region" description="Helical" evidence="9">
    <location>
        <begin position="274"/>
        <end position="293"/>
    </location>
</feature>
<evidence type="ECO:0000256" key="2">
    <source>
        <dbReference type="ARBA" id="ARBA00009137"/>
    </source>
</evidence>
<evidence type="ECO:0000256" key="1">
    <source>
        <dbReference type="ARBA" id="ARBA00004651"/>
    </source>
</evidence>
<evidence type="ECO:0000256" key="5">
    <source>
        <dbReference type="ARBA" id="ARBA00022692"/>
    </source>
</evidence>
<dbReference type="AlphaFoldDB" id="A0A2T8HTL0"/>
<feature type="transmembrane region" description="Helical" evidence="9">
    <location>
        <begin position="71"/>
        <end position="91"/>
    </location>
</feature>